<dbReference type="Proteomes" id="UP000499080">
    <property type="component" value="Unassembled WGS sequence"/>
</dbReference>
<reference evidence="1 3" key="1">
    <citation type="journal article" date="2019" name="Sci. Rep.">
        <title>Orb-weaving spider Araneus ventricosus genome elucidates the spidroin gene catalogue.</title>
        <authorList>
            <person name="Kono N."/>
            <person name="Nakamura H."/>
            <person name="Ohtoshi R."/>
            <person name="Moran D.A.P."/>
            <person name="Shinohara A."/>
            <person name="Yoshida Y."/>
            <person name="Fujiwara M."/>
            <person name="Mori M."/>
            <person name="Tomita M."/>
            <person name="Arakawa K."/>
        </authorList>
    </citation>
    <scope>NUCLEOTIDE SEQUENCE [LARGE SCALE GENOMIC DNA]</scope>
</reference>
<keyword evidence="3" id="KW-1185">Reference proteome</keyword>
<evidence type="ECO:0000313" key="2">
    <source>
        <dbReference type="EMBL" id="GBO25746.1"/>
    </source>
</evidence>
<evidence type="ECO:0000313" key="1">
    <source>
        <dbReference type="EMBL" id="GBM27777.1"/>
    </source>
</evidence>
<proteinExistence type="predicted"/>
<sequence length="114" mass="13441">MTFVLKRWCSHTQRTFGRMFVWHCFGEGDVGDELANNCAKIASTSGKEIDIPASYSDIQFKIKRYIRDEWEKFWFNEDSESEKHIRGHLCFTVYPLNGYFILALKFRSISTTLK</sequence>
<dbReference type="EMBL" id="BGPR01000593">
    <property type="protein sequence ID" value="GBM27777.1"/>
    <property type="molecule type" value="Genomic_DNA"/>
</dbReference>
<protein>
    <submittedName>
        <fullName evidence="1">Uncharacterized protein</fullName>
    </submittedName>
</protein>
<name>A0A4Y2EG51_ARAVE</name>
<dbReference type="EMBL" id="BGPR01048720">
    <property type="protein sequence ID" value="GBO25746.1"/>
    <property type="molecule type" value="Genomic_DNA"/>
</dbReference>
<organism evidence="1 3">
    <name type="scientific">Araneus ventricosus</name>
    <name type="common">Orbweaver spider</name>
    <name type="synonym">Epeira ventricosa</name>
    <dbReference type="NCBI Taxonomy" id="182803"/>
    <lineage>
        <taxon>Eukaryota</taxon>
        <taxon>Metazoa</taxon>
        <taxon>Ecdysozoa</taxon>
        <taxon>Arthropoda</taxon>
        <taxon>Chelicerata</taxon>
        <taxon>Arachnida</taxon>
        <taxon>Araneae</taxon>
        <taxon>Araneomorphae</taxon>
        <taxon>Entelegynae</taxon>
        <taxon>Araneoidea</taxon>
        <taxon>Araneidae</taxon>
        <taxon>Araneus</taxon>
    </lineage>
</organism>
<gene>
    <name evidence="1" type="ORF">AVEN_25387_1</name>
    <name evidence="2" type="ORF">AVEN_275681_1</name>
</gene>
<dbReference type="AlphaFoldDB" id="A0A4Y2EG51"/>
<comment type="caution">
    <text evidence="1">The sequence shown here is derived from an EMBL/GenBank/DDBJ whole genome shotgun (WGS) entry which is preliminary data.</text>
</comment>
<evidence type="ECO:0000313" key="3">
    <source>
        <dbReference type="Proteomes" id="UP000499080"/>
    </source>
</evidence>
<accession>A0A4Y2EG51</accession>
<dbReference type="OrthoDB" id="1099063at2759"/>